<feature type="compositionally biased region" description="Low complexity" evidence="1">
    <location>
        <begin position="59"/>
        <end position="69"/>
    </location>
</feature>
<proteinExistence type="predicted"/>
<dbReference type="Proteomes" id="UP000323506">
    <property type="component" value="Chromosome D10"/>
</dbReference>
<dbReference type="AlphaFoldDB" id="A0A5D2B0R2"/>
<dbReference type="EMBL" id="CM017710">
    <property type="protein sequence ID" value="TYG49835.1"/>
    <property type="molecule type" value="Genomic_DNA"/>
</dbReference>
<evidence type="ECO:0000256" key="1">
    <source>
        <dbReference type="SAM" id="MobiDB-lite"/>
    </source>
</evidence>
<reference evidence="2 3" key="1">
    <citation type="submission" date="2019-06" db="EMBL/GenBank/DDBJ databases">
        <title>WGS assembly of Gossypium darwinii.</title>
        <authorList>
            <person name="Chen Z.J."/>
            <person name="Sreedasyam A."/>
            <person name="Ando A."/>
            <person name="Song Q."/>
            <person name="De L."/>
            <person name="Hulse-Kemp A."/>
            <person name="Ding M."/>
            <person name="Ye W."/>
            <person name="Kirkbride R."/>
            <person name="Jenkins J."/>
            <person name="Plott C."/>
            <person name="Lovell J."/>
            <person name="Lin Y.-M."/>
            <person name="Vaughn R."/>
            <person name="Liu B."/>
            <person name="Li W."/>
            <person name="Simpson S."/>
            <person name="Scheffler B."/>
            <person name="Saski C."/>
            <person name="Grover C."/>
            <person name="Hu G."/>
            <person name="Conover J."/>
            <person name="Carlson J."/>
            <person name="Shu S."/>
            <person name="Boston L."/>
            <person name="Williams M."/>
            <person name="Peterson D."/>
            <person name="Mcgee K."/>
            <person name="Jones D."/>
            <person name="Wendel J."/>
            <person name="Stelly D."/>
            <person name="Grimwood J."/>
            <person name="Schmutz J."/>
        </authorList>
    </citation>
    <scope>NUCLEOTIDE SEQUENCE [LARGE SCALE GENOMIC DNA]</scope>
    <source>
        <strain evidence="2">1808015.09</strain>
    </source>
</reference>
<name>A0A5D2B0R2_GOSDA</name>
<gene>
    <name evidence="2" type="ORF">ES288_D10G126000v1</name>
</gene>
<feature type="compositionally biased region" description="Polar residues" evidence="1">
    <location>
        <begin position="1"/>
        <end position="14"/>
    </location>
</feature>
<accession>A0A5D2B0R2</accession>
<feature type="region of interest" description="Disordered" evidence="1">
    <location>
        <begin position="1"/>
        <end position="69"/>
    </location>
</feature>
<keyword evidence="3" id="KW-1185">Reference proteome</keyword>
<protein>
    <submittedName>
        <fullName evidence="2">Uncharacterized protein</fullName>
    </submittedName>
</protein>
<sequence>MTTVKKTVRQSKTSSKTRLKIKPNRIPADFREHQQLNTKDRKTKSFENNLGDSENLLQTSKPTPKSTPTKPLMAIQLRYLDNLCGCFFNPKTRGEGIKIHRELQMKPKLPQSAAVP</sequence>
<feature type="compositionally biased region" description="Basic and acidic residues" evidence="1">
    <location>
        <begin position="28"/>
        <end position="45"/>
    </location>
</feature>
<evidence type="ECO:0000313" key="2">
    <source>
        <dbReference type="EMBL" id="TYG49835.1"/>
    </source>
</evidence>
<feature type="compositionally biased region" description="Polar residues" evidence="1">
    <location>
        <begin position="46"/>
        <end position="58"/>
    </location>
</feature>
<organism evidence="2 3">
    <name type="scientific">Gossypium darwinii</name>
    <name type="common">Darwin's cotton</name>
    <name type="synonym">Gossypium barbadense var. darwinii</name>
    <dbReference type="NCBI Taxonomy" id="34276"/>
    <lineage>
        <taxon>Eukaryota</taxon>
        <taxon>Viridiplantae</taxon>
        <taxon>Streptophyta</taxon>
        <taxon>Embryophyta</taxon>
        <taxon>Tracheophyta</taxon>
        <taxon>Spermatophyta</taxon>
        <taxon>Magnoliopsida</taxon>
        <taxon>eudicotyledons</taxon>
        <taxon>Gunneridae</taxon>
        <taxon>Pentapetalae</taxon>
        <taxon>rosids</taxon>
        <taxon>malvids</taxon>
        <taxon>Malvales</taxon>
        <taxon>Malvaceae</taxon>
        <taxon>Malvoideae</taxon>
        <taxon>Gossypium</taxon>
    </lineage>
</organism>
<evidence type="ECO:0000313" key="3">
    <source>
        <dbReference type="Proteomes" id="UP000323506"/>
    </source>
</evidence>